<dbReference type="InterPro" id="IPR020846">
    <property type="entry name" value="MFS_dom"/>
</dbReference>
<keyword evidence="4 8" id="KW-0812">Transmembrane</keyword>
<evidence type="ECO:0000313" key="10">
    <source>
        <dbReference type="EMBL" id="QSS59853.1"/>
    </source>
</evidence>
<dbReference type="PROSITE" id="PS00216">
    <property type="entry name" value="SUGAR_TRANSPORT_1"/>
    <property type="match status" value="1"/>
</dbReference>
<dbReference type="AlphaFoldDB" id="A0A8A1M529"/>
<comment type="similarity">
    <text evidence="2 7">Belongs to the major facilitator superfamily. Sugar transporter (TC 2.A.1.1) family.</text>
</comment>
<dbReference type="VEuPathDB" id="FungiDB:I7I51_04649"/>
<evidence type="ECO:0000256" key="2">
    <source>
        <dbReference type="ARBA" id="ARBA00010992"/>
    </source>
</evidence>
<dbReference type="InterPro" id="IPR005829">
    <property type="entry name" value="Sugar_transporter_CS"/>
</dbReference>
<dbReference type="PROSITE" id="PS50850">
    <property type="entry name" value="MFS"/>
    <property type="match status" value="1"/>
</dbReference>
<keyword evidence="3 7" id="KW-0813">Transport</keyword>
<accession>A0A8A1M529</accession>
<keyword evidence="5 8" id="KW-1133">Transmembrane helix</keyword>
<dbReference type="Proteomes" id="UP000663671">
    <property type="component" value="Chromosome 4"/>
</dbReference>
<dbReference type="GO" id="GO:0016020">
    <property type="term" value="C:membrane"/>
    <property type="evidence" value="ECO:0007669"/>
    <property type="project" value="UniProtKB-SubCell"/>
</dbReference>
<gene>
    <name evidence="10" type="primary">STL1</name>
    <name evidence="10" type="ORF">I7I51_04649</name>
</gene>
<evidence type="ECO:0000256" key="4">
    <source>
        <dbReference type="ARBA" id="ARBA00022692"/>
    </source>
</evidence>
<feature type="transmembrane region" description="Helical" evidence="8">
    <location>
        <begin position="280"/>
        <end position="298"/>
    </location>
</feature>
<dbReference type="Pfam" id="PF00083">
    <property type="entry name" value="Sugar_tr"/>
    <property type="match status" value="1"/>
</dbReference>
<dbReference type="PANTHER" id="PTHR48022:SF69">
    <property type="entry name" value="SUGAR TRANSPORTER"/>
    <property type="match status" value="1"/>
</dbReference>
<dbReference type="InterPro" id="IPR050360">
    <property type="entry name" value="MFS_Sugar_Transporters"/>
</dbReference>
<evidence type="ECO:0000256" key="5">
    <source>
        <dbReference type="ARBA" id="ARBA00022989"/>
    </source>
</evidence>
<evidence type="ECO:0000256" key="6">
    <source>
        <dbReference type="ARBA" id="ARBA00023136"/>
    </source>
</evidence>
<organism evidence="10 11">
    <name type="scientific">Ajellomyces capsulatus</name>
    <name type="common">Darling's disease fungus</name>
    <name type="synonym">Histoplasma capsulatum</name>
    <dbReference type="NCBI Taxonomy" id="5037"/>
    <lineage>
        <taxon>Eukaryota</taxon>
        <taxon>Fungi</taxon>
        <taxon>Dikarya</taxon>
        <taxon>Ascomycota</taxon>
        <taxon>Pezizomycotina</taxon>
        <taxon>Eurotiomycetes</taxon>
        <taxon>Eurotiomycetidae</taxon>
        <taxon>Onygenales</taxon>
        <taxon>Ajellomycetaceae</taxon>
        <taxon>Histoplasma</taxon>
    </lineage>
</organism>
<dbReference type="PANTHER" id="PTHR48022">
    <property type="entry name" value="PLASTIDIC GLUCOSE TRANSPORTER 4"/>
    <property type="match status" value="1"/>
</dbReference>
<keyword evidence="6 8" id="KW-0472">Membrane</keyword>
<dbReference type="OrthoDB" id="6133115at2759"/>
<dbReference type="EMBL" id="CP069110">
    <property type="protein sequence ID" value="QSS59853.1"/>
    <property type="molecule type" value="Genomic_DNA"/>
</dbReference>
<dbReference type="PRINTS" id="PR00171">
    <property type="entry name" value="SUGRTRNSPORT"/>
</dbReference>
<dbReference type="Gene3D" id="1.20.1250.20">
    <property type="entry name" value="MFS general substrate transporter like domains"/>
    <property type="match status" value="1"/>
</dbReference>
<proteinExistence type="inferred from homology"/>
<feature type="transmembrane region" description="Helical" evidence="8">
    <location>
        <begin position="404"/>
        <end position="426"/>
    </location>
</feature>
<feature type="transmembrane region" description="Helical" evidence="8">
    <location>
        <begin position="373"/>
        <end position="392"/>
    </location>
</feature>
<dbReference type="GO" id="GO:0005351">
    <property type="term" value="F:carbohydrate:proton symporter activity"/>
    <property type="evidence" value="ECO:0007669"/>
    <property type="project" value="TreeGrafter"/>
</dbReference>
<dbReference type="InterPro" id="IPR036259">
    <property type="entry name" value="MFS_trans_sf"/>
</dbReference>
<comment type="subcellular location">
    <subcellularLocation>
        <location evidence="1">Membrane</location>
        <topology evidence="1">Multi-pass membrane protein</topology>
    </subcellularLocation>
</comment>
<evidence type="ECO:0000256" key="8">
    <source>
        <dbReference type="SAM" id="Phobius"/>
    </source>
</evidence>
<feature type="transmembrane region" description="Helical" evidence="8">
    <location>
        <begin position="310"/>
        <end position="330"/>
    </location>
</feature>
<dbReference type="GO" id="GO:0015793">
    <property type="term" value="P:glycerol transmembrane transport"/>
    <property type="evidence" value="ECO:0007669"/>
    <property type="project" value="TreeGrafter"/>
</dbReference>
<dbReference type="SUPFAM" id="SSF103473">
    <property type="entry name" value="MFS general substrate transporter"/>
    <property type="match status" value="1"/>
</dbReference>
<feature type="transmembrane region" description="Helical" evidence="8">
    <location>
        <begin position="148"/>
        <end position="168"/>
    </location>
</feature>
<feature type="transmembrane region" description="Helical" evidence="8">
    <location>
        <begin position="90"/>
        <end position="108"/>
    </location>
</feature>
<name>A0A8A1M529_AJECA</name>
<evidence type="ECO:0000256" key="1">
    <source>
        <dbReference type="ARBA" id="ARBA00004141"/>
    </source>
</evidence>
<evidence type="ECO:0000256" key="7">
    <source>
        <dbReference type="RuleBase" id="RU003346"/>
    </source>
</evidence>
<evidence type="ECO:0000259" key="9">
    <source>
        <dbReference type="PROSITE" id="PS50850"/>
    </source>
</evidence>
<evidence type="ECO:0000313" key="11">
    <source>
        <dbReference type="Proteomes" id="UP000663671"/>
    </source>
</evidence>
<dbReference type="InterPro" id="IPR003663">
    <property type="entry name" value="Sugar/inositol_transpt"/>
</dbReference>
<protein>
    <submittedName>
        <fullName evidence="10">Monosaccharide transporter</fullName>
    </submittedName>
</protein>
<feature type="domain" description="Major facilitator superfamily (MFS) profile" evidence="9">
    <location>
        <begin position="18"/>
        <end position="457"/>
    </location>
</feature>
<evidence type="ECO:0000256" key="3">
    <source>
        <dbReference type="ARBA" id="ARBA00022448"/>
    </source>
</evidence>
<dbReference type="InterPro" id="IPR005828">
    <property type="entry name" value="MFS_sugar_transport-like"/>
</dbReference>
<feature type="transmembrane region" description="Helical" evidence="8">
    <location>
        <begin position="180"/>
        <end position="203"/>
    </location>
</feature>
<sequence length="525" mass="58606">MAPPKYARMCGRRLSQLIALLTILGFLLFGYDQGVMANLLIEPVFISLYTSNNEDPLLKATLTSIYEFGGLLGALFTLILLDLIGRRKTIMFGSLCMIIGVLIQITAMREYKPLVQFMVGRCVTGFGNGVNLSSMPSYQSECCKRHRAWLLMCLQGGVTAFGTTMAYWMTFGAHFGPPELVWRLPIGFQMVFCVLIIVTMFYLPDSPHYLISKNKIAEGERVLAALEGKDIDDPATKHQKNLVIDSIRTSRTSKESFKDLFTSGRTQHRRRTMMGTSSKVFKELTGCNAVIYFLPFFLKWSLDRSVELSMLIGGISMTLYALCATFSWFFVKKLGRRKLFILGSLGQFLAMIIIFACVAARRSGSTPGAIFGFFLYLGVFGASWLSLPWLYAAEITPDKAKAQANSLIACNSWLFNFSVVTATPVMVSNIGWVTYLLFGLMNALIAPLVWYLYPETSNRSKQEIDLIFAKGYVEKKSYVTAAKELPKLTDEEVERKATAYRLMDDQNNGKVEAQISSHGAGSAQS</sequence>
<reference evidence="10" key="1">
    <citation type="submission" date="2021-01" db="EMBL/GenBank/DDBJ databases">
        <title>Chromosome-level genome assembly of a human fungal pathogen reveals clustering of transcriptionally co-regulated genes.</title>
        <authorList>
            <person name="Voorhies M."/>
            <person name="Cohen S."/>
            <person name="Shea T.P."/>
            <person name="Petrus S."/>
            <person name="Munoz J.F."/>
            <person name="Poplawski S."/>
            <person name="Goldman W.E."/>
            <person name="Michael T."/>
            <person name="Cuomo C.A."/>
            <person name="Sil A."/>
            <person name="Beyhan S."/>
        </authorList>
    </citation>
    <scope>NUCLEOTIDE SEQUENCE</scope>
    <source>
        <strain evidence="10">WU24</strain>
    </source>
</reference>
<dbReference type="NCBIfam" id="TIGR00879">
    <property type="entry name" value="SP"/>
    <property type="match status" value="1"/>
</dbReference>
<feature type="transmembrane region" description="Helical" evidence="8">
    <location>
        <begin position="432"/>
        <end position="453"/>
    </location>
</feature>
<feature type="transmembrane region" description="Helical" evidence="8">
    <location>
        <begin position="114"/>
        <end position="136"/>
    </location>
</feature>
<feature type="transmembrane region" description="Helical" evidence="8">
    <location>
        <begin position="339"/>
        <end position="361"/>
    </location>
</feature>
<feature type="transmembrane region" description="Helical" evidence="8">
    <location>
        <begin position="61"/>
        <end position="83"/>
    </location>
</feature>